<dbReference type="SUPFAM" id="SSF52283">
    <property type="entry name" value="Formate/glycerate dehydrogenase catalytic domain-like"/>
    <property type="match status" value="1"/>
</dbReference>
<dbReference type="InterPro" id="IPR006140">
    <property type="entry name" value="D-isomer_DH_NAD-bd"/>
</dbReference>
<dbReference type="InterPro" id="IPR029753">
    <property type="entry name" value="D-isomer_DH_CS"/>
</dbReference>
<dbReference type="Gene3D" id="3.40.50.720">
    <property type="entry name" value="NAD(P)-binding Rossmann-like Domain"/>
    <property type="match status" value="2"/>
</dbReference>
<dbReference type="Pfam" id="PF02826">
    <property type="entry name" value="2-Hacid_dh_C"/>
    <property type="match status" value="1"/>
</dbReference>
<dbReference type="EMBL" id="CAEZSR010000187">
    <property type="protein sequence ID" value="CAB4585838.1"/>
    <property type="molecule type" value="Genomic_DNA"/>
</dbReference>
<comment type="similarity">
    <text evidence="1">Belongs to the D-isomer specific 2-hydroxyacid dehydrogenase family.</text>
</comment>
<dbReference type="FunFam" id="3.40.50.720:FF:000203">
    <property type="entry name" value="D-3-phosphoglycerate dehydrogenase (SerA)"/>
    <property type="match status" value="1"/>
</dbReference>
<evidence type="ECO:0000256" key="2">
    <source>
        <dbReference type="ARBA" id="ARBA00023002"/>
    </source>
</evidence>
<organism evidence="6">
    <name type="scientific">freshwater metagenome</name>
    <dbReference type="NCBI Taxonomy" id="449393"/>
    <lineage>
        <taxon>unclassified sequences</taxon>
        <taxon>metagenomes</taxon>
        <taxon>ecological metagenomes</taxon>
    </lineage>
</organism>
<dbReference type="GO" id="GO:0051287">
    <property type="term" value="F:NAD binding"/>
    <property type="evidence" value="ECO:0007669"/>
    <property type="project" value="InterPro"/>
</dbReference>
<sequence length="335" mass="34819">MTGAVVPAVTARVVVTGRIPQAGVDLLVGAGHHVDVWTDDTPIPRDELLRRVAGAHAVVSLLTARIDDELLDAAGPQLRAVANVAVGYDNIDVAACHRRGVVATNTPGVLTDATADLAMALVLMTTRRLAEGERLIRSGEPWRWGMFMMLGTGLQGARLGVVGMGQIGTALARRARAFGMTVAYANRRPVDPAVASELGAVRLPLDELLATSDVVSLHCPATPETHHLIGAAQLASMRPTAFLVNTARGTVVDEAALVDALERGEIAGAGLDVFEHEPAVHPGLLGRDDVVLLPHLGSATVETRTAMATLAARNALAVLAGADPLTPIGVVRPTG</sequence>
<dbReference type="PANTHER" id="PTHR10996">
    <property type="entry name" value="2-HYDROXYACID DEHYDROGENASE-RELATED"/>
    <property type="match status" value="1"/>
</dbReference>
<proteinExistence type="inferred from homology"/>
<dbReference type="Pfam" id="PF00389">
    <property type="entry name" value="2-Hacid_dh"/>
    <property type="match status" value="1"/>
</dbReference>
<dbReference type="InterPro" id="IPR050223">
    <property type="entry name" value="D-isomer_2-hydroxyacid_DH"/>
</dbReference>
<dbReference type="PROSITE" id="PS00670">
    <property type="entry name" value="D_2_HYDROXYACID_DH_2"/>
    <property type="match status" value="1"/>
</dbReference>
<evidence type="ECO:0000313" key="6">
    <source>
        <dbReference type="EMBL" id="CAB4585838.1"/>
    </source>
</evidence>
<protein>
    <submittedName>
        <fullName evidence="6">Unannotated protein</fullName>
    </submittedName>
</protein>
<evidence type="ECO:0000259" key="4">
    <source>
        <dbReference type="Pfam" id="PF00389"/>
    </source>
</evidence>
<accession>A0A6J6FMW4</accession>
<dbReference type="CDD" id="cd05301">
    <property type="entry name" value="GDH"/>
    <property type="match status" value="1"/>
</dbReference>
<dbReference type="InterPro" id="IPR006139">
    <property type="entry name" value="D-isomer_2_OHA_DH_cat_dom"/>
</dbReference>
<dbReference type="InterPro" id="IPR036291">
    <property type="entry name" value="NAD(P)-bd_dom_sf"/>
</dbReference>
<reference evidence="6" key="1">
    <citation type="submission" date="2020-05" db="EMBL/GenBank/DDBJ databases">
        <authorList>
            <person name="Chiriac C."/>
            <person name="Salcher M."/>
            <person name="Ghai R."/>
            <person name="Kavagutti S V."/>
        </authorList>
    </citation>
    <scope>NUCLEOTIDE SEQUENCE</scope>
</reference>
<dbReference type="SUPFAM" id="SSF51735">
    <property type="entry name" value="NAD(P)-binding Rossmann-fold domains"/>
    <property type="match status" value="1"/>
</dbReference>
<keyword evidence="2" id="KW-0560">Oxidoreductase</keyword>
<dbReference type="GO" id="GO:0030267">
    <property type="term" value="F:glyoxylate reductase (NADPH) activity"/>
    <property type="evidence" value="ECO:0007669"/>
    <property type="project" value="TreeGrafter"/>
</dbReference>
<dbReference type="AlphaFoldDB" id="A0A6J6FMW4"/>
<dbReference type="GO" id="GO:0005829">
    <property type="term" value="C:cytosol"/>
    <property type="evidence" value="ECO:0007669"/>
    <property type="project" value="TreeGrafter"/>
</dbReference>
<evidence type="ECO:0000259" key="5">
    <source>
        <dbReference type="Pfam" id="PF02826"/>
    </source>
</evidence>
<evidence type="ECO:0000256" key="3">
    <source>
        <dbReference type="ARBA" id="ARBA00023027"/>
    </source>
</evidence>
<feature type="domain" description="D-isomer specific 2-hydroxyacid dehydrogenase NAD-binding" evidence="5">
    <location>
        <begin position="119"/>
        <end position="297"/>
    </location>
</feature>
<dbReference type="GO" id="GO:0016618">
    <property type="term" value="F:hydroxypyruvate reductase [NAD(P)H] activity"/>
    <property type="evidence" value="ECO:0007669"/>
    <property type="project" value="TreeGrafter"/>
</dbReference>
<gene>
    <name evidence="6" type="ORF">UFOPK1493_03406</name>
</gene>
<name>A0A6J6FMW4_9ZZZZ</name>
<keyword evidence="3" id="KW-0520">NAD</keyword>
<feature type="domain" description="D-isomer specific 2-hydroxyacid dehydrogenase catalytic" evidence="4">
    <location>
        <begin position="13"/>
        <end position="327"/>
    </location>
</feature>
<evidence type="ECO:0000256" key="1">
    <source>
        <dbReference type="ARBA" id="ARBA00005854"/>
    </source>
</evidence>
<dbReference type="PROSITE" id="PS00671">
    <property type="entry name" value="D_2_HYDROXYACID_DH_3"/>
    <property type="match status" value="1"/>
</dbReference>
<dbReference type="PANTHER" id="PTHR10996:SF283">
    <property type="entry name" value="GLYOXYLATE_HYDROXYPYRUVATE REDUCTASE B"/>
    <property type="match status" value="1"/>
</dbReference>